<reference evidence="2" key="1">
    <citation type="submission" date="2021-05" db="EMBL/GenBank/DDBJ databases">
        <authorList>
            <person name="Alioto T."/>
            <person name="Alioto T."/>
            <person name="Gomez Garrido J."/>
        </authorList>
    </citation>
    <scope>NUCLEOTIDE SEQUENCE</scope>
</reference>
<protein>
    <submittedName>
        <fullName evidence="2">(northern house mosquito) hypothetical protein</fullName>
    </submittedName>
</protein>
<sequence>MLRHHPSALRSTSVRFKILFEFGYLLFSHYRIIRSLAQLHCVRLENEDLLPIVPMKIYDKVKITNQYKYIVRTESTHFINFSVFVLLDLNCVALFFIHHLRKLCLTATDLSHFDDLPIEHWSFDCRMCAIYHGKSWTFLVKLFAWVKSELSCRVALEHFAACGV</sequence>
<dbReference type="EMBL" id="HBUE01113463">
    <property type="protein sequence ID" value="CAG6489792.1"/>
    <property type="molecule type" value="Transcribed_RNA"/>
</dbReference>
<evidence type="ECO:0000256" key="1">
    <source>
        <dbReference type="SAM" id="Phobius"/>
    </source>
</evidence>
<dbReference type="AlphaFoldDB" id="A0A8D8FYH6"/>
<accession>A0A8D8FYH6</accession>
<dbReference type="EMBL" id="HBUE01113467">
    <property type="protein sequence ID" value="CAG6489797.1"/>
    <property type="molecule type" value="Transcribed_RNA"/>
</dbReference>
<name>A0A8D8FYH6_CULPI</name>
<proteinExistence type="predicted"/>
<organism evidence="2">
    <name type="scientific">Culex pipiens</name>
    <name type="common">House mosquito</name>
    <dbReference type="NCBI Taxonomy" id="7175"/>
    <lineage>
        <taxon>Eukaryota</taxon>
        <taxon>Metazoa</taxon>
        <taxon>Ecdysozoa</taxon>
        <taxon>Arthropoda</taxon>
        <taxon>Hexapoda</taxon>
        <taxon>Insecta</taxon>
        <taxon>Pterygota</taxon>
        <taxon>Neoptera</taxon>
        <taxon>Endopterygota</taxon>
        <taxon>Diptera</taxon>
        <taxon>Nematocera</taxon>
        <taxon>Culicoidea</taxon>
        <taxon>Culicidae</taxon>
        <taxon>Culicinae</taxon>
        <taxon>Culicini</taxon>
        <taxon>Culex</taxon>
        <taxon>Culex</taxon>
    </lineage>
</organism>
<keyword evidence="1" id="KW-1133">Transmembrane helix</keyword>
<feature type="transmembrane region" description="Helical" evidence="1">
    <location>
        <begin position="78"/>
        <end position="97"/>
    </location>
</feature>
<dbReference type="EMBL" id="HBUE01113457">
    <property type="protein sequence ID" value="CAG6489784.1"/>
    <property type="molecule type" value="Transcribed_RNA"/>
</dbReference>
<keyword evidence="1" id="KW-0812">Transmembrane</keyword>
<dbReference type="EMBL" id="HBUE01113460">
    <property type="protein sequence ID" value="CAG6489786.1"/>
    <property type="molecule type" value="Transcribed_RNA"/>
</dbReference>
<evidence type="ECO:0000313" key="2">
    <source>
        <dbReference type="EMBL" id="CAG6489792.1"/>
    </source>
</evidence>
<keyword evidence="1" id="KW-0472">Membrane</keyword>